<proteinExistence type="predicted"/>
<protein>
    <recommendedName>
        <fullName evidence="4">Xylosidase/arabinosidase</fullName>
    </recommendedName>
</protein>
<evidence type="ECO:0008006" key="4">
    <source>
        <dbReference type="Google" id="ProtNLM"/>
    </source>
</evidence>
<dbReference type="AlphaFoldDB" id="A0AAD6YM65"/>
<feature type="compositionally biased region" description="Pro residues" evidence="1">
    <location>
        <begin position="1048"/>
        <end position="1063"/>
    </location>
</feature>
<feature type="compositionally biased region" description="Low complexity" evidence="1">
    <location>
        <begin position="1064"/>
        <end position="1082"/>
    </location>
</feature>
<feature type="compositionally biased region" description="Low complexity" evidence="1">
    <location>
        <begin position="840"/>
        <end position="855"/>
    </location>
</feature>
<feature type="compositionally biased region" description="Polar residues" evidence="1">
    <location>
        <begin position="939"/>
        <end position="957"/>
    </location>
</feature>
<dbReference type="Proteomes" id="UP001219525">
    <property type="component" value="Unassembled WGS sequence"/>
</dbReference>
<organism evidence="2 3">
    <name type="scientific">Mycena pura</name>
    <dbReference type="NCBI Taxonomy" id="153505"/>
    <lineage>
        <taxon>Eukaryota</taxon>
        <taxon>Fungi</taxon>
        <taxon>Dikarya</taxon>
        <taxon>Basidiomycota</taxon>
        <taxon>Agaricomycotina</taxon>
        <taxon>Agaricomycetes</taxon>
        <taxon>Agaricomycetidae</taxon>
        <taxon>Agaricales</taxon>
        <taxon>Marasmiineae</taxon>
        <taxon>Mycenaceae</taxon>
        <taxon>Mycena</taxon>
    </lineage>
</organism>
<accession>A0AAD6YM65</accession>
<feature type="compositionally biased region" description="Low complexity" evidence="1">
    <location>
        <begin position="800"/>
        <end position="819"/>
    </location>
</feature>
<feature type="compositionally biased region" description="Pro residues" evidence="1">
    <location>
        <begin position="1173"/>
        <end position="1184"/>
    </location>
</feature>
<name>A0AAD6YM65_9AGAR</name>
<evidence type="ECO:0000313" key="3">
    <source>
        <dbReference type="Proteomes" id="UP001219525"/>
    </source>
</evidence>
<evidence type="ECO:0000313" key="2">
    <source>
        <dbReference type="EMBL" id="KAJ7223466.1"/>
    </source>
</evidence>
<feature type="compositionally biased region" description="Low complexity" evidence="1">
    <location>
        <begin position="537"/>
        <end position="565"/>
    </location>
</feature>
<gene>
    <name evidence="2" type="ORF">GGX14DRAFT_658206</name>
</gene>
<feature type="compositionally biased region" description="Polar residues" evidence="1">
    <location>
        <begin position="589"/>
        <end position="602"/>
    </location>
</feature>
<keyword evidence="3" id="KW-1185">Reference proteome</keyword>
<feature type="compositionally biased region" description="Low complexity" evidence="1">
    <location>
        <begin position="744"/>
        <end position="777"/>
    </location>
</feature>
<reference evidence="2" key="1">
    <citation type="submission" date="2023-03" db="EMBL/GenBank/DDBJ databases">
        <title>Massive genome expansion in bonnet fungi (Mycena s.s.) driven by repeated elements and novel gene families across ecological guilds.</title>
        <authorList>
            <consortium name="Lawrence Berkeley National Laboratory"/>
            <person name="Harder C.B."/>
            <person name="Miyauchi S."/>
            <person name="Viragh M."/>
            <person name="Kuo A."/>
            <person name="Thoen E."/>
            <person name="Andreopoulos B."/>
            <person name="Lu D."/>
            <person name="Skrede I."/>
            <person name="Drula E."/>
            <person name="Henrissat B."/>
            <person name="Morin E."/>
            <person name="Kohler A."/>
            <person name="Barry K."/>
            <person name="LaButti K."/>
            <person name="Morin E."/>
            <person name="Salamov A."/>
            <person name="Lipzen A."/>
            <person name="Mereny Z."/>
            <person name="Hegedus B."/>
            <person name="Baldrian P."/>
            <person name="Stursova M."/>
            <person name="Weitz H."/>
            <person name="Taylor A."/>
            <person name="Grigoriev I.V."/>
            <person name="Nagy L.G."/>
            <person name="Martin F."/>
            <person name="Kauserud H."/>
        </authorList>
    </citation>
    <scope>NUCLEOTIDE SEQUENCE</scope>
    <source>
        <strain evidence="2">9144</strain>
    </source>
</reference>
<feature type="compositionally biased region" description="Low complexity" evidence="1">
    <location>
        <begin position="889"/>
        <end position="931"/>
    </location>
</feature>
<dbReference type="CDD" id="cd11576">
    <property type="entry name" value="GH99_GH71_like_2"/>
    <property type="match status" value="1"/>
</dbReference>
<evidence type="ECO:0000256" key="1">
    <source>
        <dbReference type="SAM" id="MobiDB-lite"/>
    </source>
</evidence>
<feature type="compositionally biased region" description="Basic and acidic residues" evidence="1">
    <location>
        <begin position="492"/>
        <end position="501"/>
    </location>
</feature>
<comment type="caution">
    <text evidence="2">The sequence shown here is derived from an EMBL/GenBank/DDBJ whole genome shotgun (WGS) entry which is preliminary data.</text>
</comment>
<feature type="region of interest" description="Disordered" evidence="1">
    <location>
        <begin position="487"/>
        <end position="1189"/>
    </location>
</feature>
<sequence length="1223" mass="127531">MPAGASTGKVLKSANPGTIQNKFLVGYQGWFTCGGDGPPIGEGHHGWLHWVNEPIPPPSNGRPNTDLWPDTSAYDPSELYEIAGLAHRDGSPAKVFSSRDPRTVRRHFRWMAEHGVDGAFLQRFVGQVDPEEAGNRDERFGGTRRLRDEVGRRVREAAEAEGRVWAIMYDVSSVAAADIVRIVARDMAHLQRDERIFDSPAYLRERGRPVVGVWGLGLADSPVSPATARTVYGALRAAAAQDLYLFAGVPAHWRTPGAGDAHGDPAWAALWLGTGGAVDALSPWSVGRYGSEAEVARWAAERWGEDAALVARHNEGVAAGGAGRRVDYVPVVLPGGSGFNLSQGKWAFNGIKRNGGKFLWAQIFHAARLQGVTSMYGAMWDEYDEGTAFLPVVEKKRLLPESEKWPFLALDEDGYDLPSDWFMRVAGFAAEGLRGERRIHDAFPSKELQDYWGTRPRYEPDATAAAASGAARQASVAGASSAGADAGAEAEAGQRAREAKAQYEAWAEEQRRKEAEGEEAPPPAYSLEAEADGADTAPVAQQQQLAPVPQQQQQQPAPVAQQPPQTGVDALAGDLARARIGAEAPLAQQGRQDSGSQVQTQGYARPGVERPPLHPAHPQALRVGSADAGGGGAGGRPRPRTSEPLDQPALRPGSVPAGAGAGASLFGLGRVASPEVQGQGQGKGQWPPKEWNVRTHRYALPTSGSASASASPAGSGMGNSPPHQVHAGSSGTGYPARGEHQHTGGPASPASSSYPGQAAQQVYAGPSAGSGYPAPGAMQHAQHTGGSSGSSSPYPTHATPQPQWQQQQNTCGATAAAAAPYPPAQAAPYQTHGPYEPPRQQQQHTGGSGSSSQASYHPPSGDPPYQAGAPRPASAYPGQVAAAGYDNNSSFEPSVSAHPSSSYSQQTSLRPSTSVSARPSSPLYLSAASSAHNPFRPTTPGSASYPPSNSSYGTPQSPHGGPQLGRHPTLAARPDSARPTTPGYGAAHPHLGPMGPPPQPSYSNQFPSPDNGPPASYPGSSYNPPHALPSPDISGPSFPGSSPYASYQPPPGPPPGHQSPPPSGSYASLPAPHAPHAPYASPAGPPPHGAGSPPFPGPGPSFPHAGPDAGYSYQQPPFPGADYSPQPDVYSNYAQPHAAWGPGGHPPPMPHRPGSQPMAYGQPVSYGGAGPSFPSPSAAPPPPGAMGYAINSVDKIGRRTREQVEEAVDRLADSGAKLLHKFL</sequence>
<feature type="compositionally biased region" description="Low complexity" evidence="1">
    <location>
        <begin position="701"/>
        <end position="722"/>
    </location>
</feature>
<dbReference type="Gene3D" id="3.20.20.80">
    <property type="entry name" value="Glycosidases"/>
    <property type="match status" value="1"/>
</dbReference>
<feature type="compositionally biased region" description="Pro residues" evidence="1">
    <location>
        <begin position="1083"/>
        <end position="1101"/>
    </location>
</feature>
<dbReference type="EMBL" id="JARJCW010000006">
    <property type="protein sequence ID" value="KAJ7223466.1"/>
    <property type="molecule type" value="Genomic_DNA"/>
</dbReference>